<evidence type="ECO:0000256" key="1">
    <source>
        <dbReference type="SAM" id="MobiDB-lite"/>
    </source>
</evidence>
<feature type="compositionally biased region" description="Polar residues" evidence="1">
    <location>
        <begin position="587"/>
        <end position="604"/>
    </location>
</feature>
<feature type="compositionally biased region" description="Polar residues" evidence="1">
    <location>
        <begin position="1171"/>
        <end position="1182"/>
    </location>
</feature>
<feature type="compositionally biased region" description="Polar residues" evidence="1">
    <location>
        <begin position="1269"/>
        <end position="1291"/>
    </location>
</feature>
<feature type="region of interest" description="Disordered" evidence="1">
    <location>
        <begin position="136"/>
        <end position="231"/>
    </location>
</feature>
<feature type="compositionally biased region" description="Low complexity" evidence="1">
    <location>
        <begin position="540"/>
        <end position="556"/>
    </location>
</feature>
<gene>
    <name evidence="2" type="ORF">EHV23_00375</name>
</gene>
<comment type="caution">
    <text evidence="2">The sequence shown here is derived from an EMBL/GenBank/DDBJ whole genome shotgun (WGS) entry which is preliminary data.</text>
</comment>
<feature type="compositionally biased region" description="Polar residues" evidence="1">
    <location>
        <begin position="189"/>
        <end position="205"/>
    </location>
</feature>
<feature type="compositionally biased region" description="Basic and acidic residues" evidence="1">
    <location>
        <begin position="1184"/>
        <end position="1196"/>
    </location>
</feature>
<dbReference type="CDD" id="cd00037">
    <property type="entry name" value="CLECT"/>
    <property type="match status" value="1"/>
</dbReference>
<feature type="compositionally biased region" description="Low complexity" evidence="1">
    <location>
        <begin position="1"/>
        <end position="21"/>
    </location>
</feature>
<accession>A0A3R8MRG4</accession>
<dbReference type="RefSeq" id="WP_125094222.1">
    <property type="nucleotide sequence ID" value="NZ_RRUE01000001.1"/>
</dbReference>
<feature type="region of interest" description="Disordered" evidence="1">
    <location>
        <begin position="1035"/>
        <end position="1307"/>
    </location>
</feature>
<feature type="region of interest" description="Disordered" evidence="1">
    <location>
        <begin position="535"/>
        <end position="664"/>
    </location>
</feature>
<feature type="compositionally biased region" description="Low complexity" evidence="1">
    <location>
        <begin position="639"/>
        <end position="655"/>
    </location>
</feature>
<protein>
    <submittedName>
        <fullName evidence="2">Uncharacterized protein</fullName>
    </submittedName>
</protein>
<sequence length="1360" mass="138858">MTNNPHAAAHAAAVRNAQAQDDALDLLHKRTAAKRQLEQPTATEQPDAEQLADASAAQATDGTLLVASAEGAMAASGGDAAAGVVGATASADAASAAGVGAAGAAGTGAAAGTAAAVSPMAIGLGVLGVAAVGAAAGGGGGSSSAPAPSAQAKPGNDQLAQQEPGKQPNTNPQTPADGQPKADADKTGTDNGSQQPGNPGSTPSAEAQPGGDTPPPQSGASGPAIAQGTANAPKVAVDGETRLTNAKAAFEAAKPAGYDGEVKYIKITHIESSHDAKHPNARVVRWGNDDGSDKSAAAGADHDAQGLGGVHASLTRLASVVKAEAVNAQAGDADDKGGTVNAKVDAENGKAAAGGEQPVKLTGYEVITSDKPLTLAEARAEATRLGGKLLEIDDQDELIWLQRNLLGRLSEESGTRPAWIGNNKVELPDADPSKDNALTLEGDKPANFKVVPQHEAGEKLNRFVIEYDDYQVPLTLDGNPVVEGQIIHADEFDRLVWNGSQSEAGTIRYIAMNGDGDDAKELPNAKEGSIHVTESADVKAPAAPVAPSQPAPQASQGEVNDKEQPAGSNKPGQNANPDADNKLPGQEGQNNPGNKTPAPQDNLQNGHGNAGHGGHQDSTPAHQDAQGQGGTPPGGSVQAGSNTGGSSASGSTSNGSGSGTVHGEVTLPKAPIYNADHQTAEVGYNDKTAKIDAHFFKGDIYAQQPDAVKILNGGGHLLFKGKPVIDGETIVPKADFDKVAWDARNADGGEFHFIPVKANGEHIPEGEIDGKIDAQTIRIHEAAAPLPPRYPDGNSQTTHVGHDSVQKLDADLFNGSNGERKPAFIKITGFEETGATDDNAHSPLTLNKGGVAATEISTANGSNLVRQADFQNLLWDTSTNTGGTIRFIPVDQNGDPLPHTTEQTIHISEMSDQPYYGNDGQSVNVAHDEASHALKAEIFTGKDGKVPEAVKIDYIVDGKGNPITGAALTVGEGDNAKTIEARDFIDKADFARVHWNASLAEGGRFRFTAVDAQHQDIPGHVQNRTITIVEAPAPAANSGDEHAAETTQTGEHAAVTTQHEHQSQEAEQHSQEDKLTPPPKQEGEKTDTTTTDTTTPENGQKPAAGEEQHPGASGHDSQPSGEESGTPGSAPAGGKPAEGAGHGASEDPTGSQKPAGETGVGGGVQKDASDQQDPNATQSQGTDPKGEVVTEDHSSDPKASSTVPGGEKQESDSDKASGDPSDKGHAPPVSDPPETTHNENPSGGQNAVNQSGQSDSDSGKANVGGGDQQGNTGATQTHQAESAVNGQSGSDGVSELRHESAAHSPRSVLKSVHALQFDDLLSDDGQTYGEAPAPAHDSLYIHSSTDMGHLVPMNPEVTHL</sequence>
<feature type="compositionally biased region" description="Polar residues" evidence="1">
    <location>
        <begin position="566"/>
        <end position="576"/>
    </location>
</feature>
<feature type="compositionally biased region" description="Basic and acidic residues" evidence="1">
    <location>
        <begin position="1058"/>
        <end position="1087"/>
    </location>
</feature>
<dbReference type="OrthoDB" id="9172081at2"/>
<evidence type="ECO:0000313" key="3">
    <source>
        <dbReference type="Proteomes" id="UP000270261"/>
    </source>
</evidence>
<feature type="compositionally biased region" description="Polar residues" evidence="1">
    <location>
        <begin position="167"/>
        <end position="176"/>
    </location>
</feature>
<feature type="compositionally biased region" description="Low complexity" evidence="1">
    <location>
        <begin position="1125"/>
        <end position="1139"/>
    </location>
</feature>
<name>A0A3R8MRG4_9BURK</name>
<reference evidence="2 3" key="1">
    <citation type="submission" date="2018-11" db="EMBL/GenBank/DDBJ databases">
        <title>Genome sequencing of Lautropia sp. KCOM 2505 (= ChDC F240).</title>
        <authorList>
            <person name="Kook J.-K."/>
            <person name="Park S.-N."/>
            <person name="Lim Y.K."/>
        </authorList>
    </citation>
    <scope>NUCLEOTIDE SEQUENCE [LARGE SCALE GENOMIC DNA]</scope>
    <source>
        <strain evidence="2 3">KCOM 2505</strain>
    </source>
</reference>
<dbReference type="Proteomes" id="UP000270261">
    <property type="component" value="Unassembled WGS sequence"/>
</dbReference>
<feature type="compositionally biased region" description="Basic and acidic residues" evidence="1">
    <location>
        <begin position="1207"/>
        <end position="1225"/>
    </location>
</feature>
<organism evidence="2 3">
    <name type="scientific">Lautropia dentalis</name>
    <dbReference type="NCBI Taxonomy" id="2490857"/>
    <lineage>
        <taxon>Bacteria</taxon>
        <taxon>Pseudomonadati</taxon>
        <taxon>Pseudomonadota</taxon>
        <taxon>Betaproteobacteria</taxon>
        <taxon>Burkholderiales</taxon>
        <taxon>Burkholderiaceae</taxon>
        <taxon>Lautropia</taxon>
    </lineage>
</organism>
<proteinExistence type="predicted"/>
<feature type="compositionally biased region" description="Polar residues" evidence="1">
    <location>
        <begin position="1233"/>
        <end position="1256"/>
    </location>
</feature>
<feature type="region of interest" description="Disordered" evidence="1">
    <location>
        <begin position="1"/>
        <end position="56"/>
    </location>
</feature>
<dbReference type="EMBL" id="RRUE01000001">
    <property type="protein sequence ID" value="RRN44790.1"/>
    <property type="molecule type" value="Genomic_DNA"/>
</dbReference>
<keyword evidence="3" id="KW-1185">Reference proteome</keyword>
<evidence type="ECO:0000313" key="2">
    <source>
        <dbReference type="EMBL" id="RRN44790.1"/>
    </source>
</evidence>